<keyword evidence="4 11" id="KW-0963">Cytoplasm</keyword>
<dbReference type="STRING" id="84035.SAMN05660742_106198"/>
<dbReference type="NCBIfam" id="TIGR00464">
    <property type="entry name" value="gltX_bact"/>
    <property type="match status" value="1"/>
</dbReference>
<evidence type="ECO:0000256" key="9">
    <source>
        <dbReference type="ARBA" id="ARBA00023146"/>
    </source>
</evidence>
<dbReference type="PANTHER" id="PTHR43311:SF2">
    <property type="entry name" value="GLUTAMATE--TRNA LIGASE, MITOCHONDRIAL-RELATED"/>
    <property type="match status" value="1"/>
</dbReference>
<dbReference type="GO" id="GO:0008270">
    <property type="term" value="F:zinc ion binding"/>
    <property type="evidence" value="ECO:0007669"/>
    <property type="project" value="InterPro"/>
</dbReference>
<protein>
    <recommendedName>
        <fullName evidence="11">Glutamate--tRNA ligase</fullName>
        <ecNumber evidence="11">6.1.1.17</ecNumber>
    </recommendedName>
    <alternativeName>
        <fullName evidence="11">Glutamyl-tRNA synthetase</fullName>
        <shortName evidence="11">GluRS</shortName>
    </alternativeName>
</protein>
<name>A0A1H6YAG3_9FIRM</name>
<dbReference type="Proteomes" id="UP000199662">
    <property type="component" value="Unassembled WGS sequence"/>
</dbReference>
<dbReference type="RefSeq" id="WP_091830762.1">
    <property type="nucleotide sequence ID" value="NZ_FNZK01000006.1"/>
</dbReference>
<evidence type="ECO:0000256" key="2">
    <source>
        <dbReference type="ARBA" id="ARBA00007894"/>
    </source>
</evidence>
<dbReference type="InterPro" id="IPR020751">
    <property type="entry name" value="aa-tRNA-synth_I_codon-bd_sub2"/>
</dbReference>
<comment type="subcellular location">
    <subcellularLocation>
        <location evidence="1 11">Cytoplasm</location>
    </subcellularLocation>
</comment>
<dbReference type="Pfam" id="PF19269">
    <property type="entry name" value="Anticodon_2"/>
    <property type="match status" value="1"/>
</dbReference>
<dbReference type="GO" id="GO:0000049">
    <property type="term" value="F:tRNA binding"/>
    <property type="evidence" value="ECO:0007669"/>
    <property type="project" value="InterPro"/>
</dbReference>
<dbReference type="InterPro" id="IPR049940">
    <property type="entry name" value="GluQ/Sye"/>
</dbReference>
<feature type="domain" description="Glutamyl/glutaminyl-tRNA synthetase class Ib catalytic" evidence="12">
    <location>
        <begin position="4"/>
        <end position="322"/>
    </location>
</feature>
<accession>A0A1H6YAG3</accession>
<dbReference type="Gene3D" id="1.10.10.350">
    <property type="match status" value="1"/>
</dbReference>
<feature type="binding site" evidence="11">
    <location>
        <position position="256"/>
    </location>
    <ligand>
        <name>ATP</name>
        <dbReference type="ChEBI" id="CHEBI:30616"/>
    </ligand>
</feature>
<reference evidence="14 15" key="1">
    <citation type="submission" date="2016-10" db="EMBL/GenBank/DDBJ databases">
        <authorList>
            <person name="de Groot N.N."/>
        </authorList>
    </citation>
    <scope>NUCLEOTIDE SEQUENCE [LARGE SCALE GENOMIC DNA]</scope>
    <source>
        <strain evidence="14 15">DSM 2179</strain>
    </source>
</reference>
<comment type="similarity">
    <text evidence="2 11">Belongs to the class-I aminoacyl-tRNA synthetase family. Glutamate--tRNA ligase type 1 subfamily.</text>
</comment>
<evidence type="ECO:0000259" key="13">
    <source>
        <dbReference type="Pfam" id="PF19269"/>
    </source>
</evidence>
<dbReference type="PRINTS" id="PR00987">
    <property type="entry name" value="TRNASYNTHGLU"/>
</dbReference>
<dbReference type="InterPro" id="IPR045462">
    <property type="entry name" value="aa-tRNA-synth_I_cd-bd"/>
</dbReference>
<dbReference type="HAMAP" id="MF_00022">
    <property type="entry name" value="Glu_tRNA_synth_type1"/>
    <property type="match status" value="1"/>
</dbReference>
<evidence type="ECO:0000256" key="7">
    <source>
        <dbReference type="ARBA" id="ARBA00022840"/>
    </source>
</evidence>
<dbReference type="Pfam" id="PF00749">
    <property type="entry name" value="tRNA-synt_1c"/>
    <property type="match status" value="1"/>
</dbReference>
<feature type="short sequence motif" description="'KMSKS' region" evidence="11">
    <location>
        <begin position="253"/>
        <end position="257"/>
    </location>
</feature>
<evidence type="ECO:0000256" key="5">
    <source>
        <dbReference type="ARBA" id="ARBA00022598"/>
    </source>
</evidence>
<dbReference type="SUPFAM" id="SSF48163">
    <property type="entry name" value="An anticodon-binding domain of class I aminoacyl-tRNA synthetases"/>
    <property type="match status" value="1"/>
</dbReference>
<dbReference type="GO" id="GO:0004818">
    <property type="term" value="F:glutamate-tRNA ligase activity"/>
    <property type="evidence" value="ECO:0007669"/>
    <property type="project" value="UniProtKB-UniRule"/>
</dbReference>
<evidence type="ECO:0000256" key="6">
    <source>
        <dbReference type="ARBA" id="ARBA00022741"/>
    </source>
</evidence>
<feature type="domain" description="Aminoacyl-tRNA synthetase class I anticodon-binding" evidence="13">
    <location>
        <begin position="339"/>
        <end position="483"/>
    </location>
</feature>
<evidence type="ECO:0000313" key="14">
    <source>
        <dbReference type="EMBL" id="SEJ38241.1"/>
    </source>
</evidence>
<comment type="caution">
    <text evidence="11">Lacks conserved residue(s) required for the propagation of feature annotation.</text>
</comment>
<dbReference type="InterPro" id="IPR000924">
    <property type="entry name" value="Glu/Gln-tRNA-synth"/>
</dbReference>
<gene>
    <name evidence="11" type="primary">gltX</name>
    <name evidence="14" type="ORF">SAMN05660742_106198</name>
</gene>
<dbReference type="InterPro" id="IPR020058">
    <property type="entry name" value="Glu/Gln-tRNA-synth_Ib_cat-dom"/>
</dbReference>
<keyword evidence="9 11" id="KW-0030">Aminoacyl-tRNA synthetase</keyword>
<proteinExistence type="inferred from homology"/>
<dbReference type="EMBL" id="FNZK01000006">
    <property type="protein sequence ID" value="SEJ38241.1"/>
    <property type="molecule type" value="Genomic_DNA"/>
</dbReference>
<comment type="function">
    <text evidence="11">Catalyzes the attachment of glutamate to tRNA(Glu) in a two-step reaction: glutamate is first activated by ATP to form Glu-AMP and then transferred to the acceptor end of tRNA(Glu).</text>
</comment>
<dbReference type="InterPro" id="IPR008925">
    <property type="entry name" value="aa_tRNA-synth_I_cd-bd_sf"/>
</dbReference>
<dbReference type="EC" id="6.1.1.17" evidence="11"/>
<sequence>MSEQIRVRFAPSPTGPFHIGGARSALFNWLLARKYKDGKLILRVEDTDRARSTKESEENIKEALKWLGLTWDEGIDVGGEYGPYRQTERLHLYQEFTDKLIAEDKAYYCYCTETEIEAEREALRAENKMPIYQGHCRNLTAEQRAQYEAEGRKPVVRFRTPENQQVMFKDLVRGQMCFESNGIGDFVIVKADGMPVYNYAVVLDDALMKISHVIRAEEHLSNTPRQVVLFEALNLPVPIFGHISLILGKDHSKMSKRHGATSVDQYRKLGYLPEALVNFLALLGWAPQDEKEIFSAEELIEAFSMDRVAKNPAVFDIDKLNWINAHYIKQAKPEKITMLAIPHLVEKGYIKGPLTDVEMAKLVSFVAVIQDHLSFAAQVVNFADIFFKDDVLIESDEARETLLDETTPAVINLFKDKLKALEVVDAKAIKPIFKVITKELKVGGQKVYMPLRVALTGQMHGPDLVGLVEVLGRDKVIKRIEETMMRVK</sequence>
<dbReference type="GO" id="GO:0005524">
    <property type="term" value="F:ATP binding"/>
    <property type="evidence" value="ECO:0007669"/>
    <property type="project" value="UniProtKB-UniRule"/>
</dbReference>
<dbReference type="CDD" id="cd00808">
    <property type="entry name" value="GluRS_core"/>
    <property type="match status" value="1"/>
</dbReference>
<keyword evidence="5 11" id="KW-0436">Ligase</keyword>
<comment type="subunit">
    <text evidence="3 11">Monomer.</text>
</comment>
<evidence type="ECO:0000256" key="11">
    <source>
        <dbReference type="HAMAP-Rule" id="MF_00022"/>
    </source>
</evidence>
<dbReference type="InterPro" id="IPR001412">
    <property type="entry name" value="aa-tRNA-synth_I_CS"/>
</dbReference>
<dbReference type="FunFam" id="3.40.50.620:FF:000007">
    <property type="entry name" value="Glutamate--tRNA ligase"/>
    <property type="match status" value="1"/>
</dbReference>
<dbReference type="PROSITE" id="PS00178">
    <property type="entry name" value="AA_TRNA_LIGASE_I"/>
    <property type="match status" value="1"/>
</dbReference>
<evidence type="ECO:0000256" key="3">
    <source>
        <dbReference type="ARBA" id="ARBA00011245"/>
    </source>
</evidence>
<comment type="catalytic activity">
    <reaction evidence="10 11">
        <text>tRNA(Glu) + L-glutamate + ATP = L-glutamyl-tRNA(Glu) + AMP + diphosphate</text>
        <dbReference type="Rhea" id="RHEA:23540"/>
        <dbReference type="Rhea" id="RHEA-COMP:9663"/>
        <dbReference type="Rhea" id="RHEA-COMP:9680"/>
        <dbReference type="ChEBI" id="CHEBI:29985"/>
        <dbReference type="ChEBI" id="CHEBI:30616"/>
        <dbReference type="ChEBI" id="CHEBI:33019"/>
        <dbReference type="ChEBI" id="CHEBI:78442"/>
        <dbReference type="ChEBI" id="CHEBI:78520"/>
        <dbReference type="ChEBI" id="CHEBI:456215"/>
        <dbReference type="EC" id="6.1.1.17"/>
    </reaction>
</comment>
<dbReference type="Gene3D" id="3.40.50.620">
    <property type="entry name" value="HUPs"/>
    <property type="match status" value="1"/>
</dbReference>
<keyword evidence="7 11" id="KW-0067">ATP-binding</keyword>
<evidence type="ECO:0000256" key="1">
    <source>
        <dbReference type="ARBA" id="ARBA00004496"/>
    </source>
</evidence>
<keyword evidence="15" id="KW-1185">Reference proteome</keyword>
<dbReference type="PANTHER" id="PTHR43311">
    <property type="entry name" value="GLUTAMATE--TRNA LIGASE"/>
    <property type="match status" value="1"/>
</dbReference>
<dbReference type="FunFam" id="1.10.10.350:FF:000002">
    <property type="entry name" value="Glutamate--tRNA ligase"/>
    <property type="match status" value="1"/>
</dbReference>
<keyword evidence="6 11" id="KW-0547">Nucleotide-binding</keyword>
<keyword evidence="8 11" id="KW-0648">Protein biosynthesis</keyword>
<dbReference type="GO" id="GO:0006424">
    <property type="term" value="P:glutamyl-tRNA aminoacylation"/>
    <property type="evidence" value="ECO:0007669"/>
    <property type="project" value="UniProtKB-UniRule"/>
</dbReference>
<feature type="short sequence motif" description="'HIGH' region" evidence="11">
    <location>
        <begin position="11"/>
        <end position="21"/>
    </location>
</feature>
<evidence type="ECO:0000256" key="10">
    <source>
        <dbReference type="ARBA" id="ARBA00048351"/>
    </source>
</evidence>
<dbReference type="InterPro" id="IPR014729">
    <property type="entry name" value="Rossmann-like_a/b/a_fold"/>
</dbReference>
<dbReference type="GO" id="GO:0005829">
    <property type="term" value="C:cytosol"/>
    <property type="evidence" value="ECO:0007669"/>
    <property type="project" value="TreeGrafter"/>
</dbReference>
<evidence type="ECO:0000256" key="8">
    <source>
        <dbReference type="ARBA" id="ARBA00022917"/>
    </source>
</evidence>
<evidence type="ECO:0000256" key="4">
    <source>
        <dbReference type="ARBA" id="ARBA00022490"/>
    </source>
</evidence>
<evidence type="ECO:0000313" key="15">
    <source>
        <dbReference type="Proteomes" id="UP000199662"/>
    </source>
</evidence>
<dbReference type="AlphaFoldDB" id="A0A1H6YAG3"/>
<dbReference type="SUPFAM" id="SSF52374">
    <property type="entry name" value="Nucleotidylyl transferase"/>
    <property type="match status" value="1"/>
</dbReference>
<evidence type="ECO:0000259" key="12">
    <source>
        <dbReference type="Pfam" id="PF00749"/>
    </source>
</evidence>
<dbReference type="InterPro" id="IPR033910">
    <property type="entry name" value="GluRS_core"/>
</dbReference>
<organism evidence="14 15">
    <name type="scientific">Propionispira arboris</name>
    <dbReference type="NCBI Taxonomy" id="84035"/>
    <lineage>
        <taxon>Bacteria</taxon>
        <taxon>Bacillati</taxon>
        <taxon>Bacillota</taxon>
        <taxon>Negativicutes</taxon>
        <taxon>Selenomonadales</taxon>
        <taxon>Selenomonadaceae</taxon>
        <taxon>Propionispira</taxon>
    </lineage>
</organism>
<dbReference type="InterPro" id="IPR004527">
    <property type="entry name" value="Glu-tRNA-ligase_bac/mito"/>
</dbReference>